<keyword evidence="3" id="KW-0812">Transmembrane</keyword>
<comment type="similarity">
    <text evidence="2">Belongs to the TerC family.</text>
</comment>
<dbReference type="Proteomes" id="UP000475117">
    <property type="component" value="Chromosome"/>
</dbReference>
<organism evidence="6 7">
    <name type="scientific">Sulfuriroseicoccus oceanibius</name>
    <dbReference type="NCBI Taxonomy" id="2707525"/>
    <lineage>
        <taxon>Bacteria</taxon>
        <taxon>Pseudomonadati</taxon>
        <taxon>Verrucomicrobiota</taxon>
        <taxon>Verrucomicrobiia</taxon>
        <taxon>Verrucomicrobiales</taxon>
        <taxon>Verrucomicrobiaceae</taxon>
        <taxon>Sulfuriroseicoccus</taxon>
    </lineage>
</organism>
<dbReference type="Pfam" id="PF03741">
    <property type="entry name" value="TerC"/>
    <property type="match status" value="1"/>
</dbReference>
<evidence type="ECO:0000256" key="3">
    <source>
        <dbReference type="ARBA" id="ARBA00022692"/>
    </source>
</evidence>
<dbReference type="InterPro" id="IPR005496">
    <property type="entry name" value="Integral_membrane_TerC"/>
</dbReference>
<keyword evidence="7" id="KW-1185">Reference proteome</keyword>
<protein>
    <submittedName>
        <fullName evidence="6">TerC family protein</fullName>
    </submittedName>
</protein>
<proteinExistence type="inferred from homology"/>
<dbReference type="KEGG" id="soa:G3M56_000670"/>
<dbReference type="EMBL" id="CP066776">
    <property type="protein sequence ID" value="QQL45133.1"/>
    <property type="molecule type" value="Genomic_DNA"/>
</dbReference>
<dbReference type="RefSeq" id="WP_164364964.1">
    <property type="nucleotide sequence ID" value="NZ_CP066776.1"/>
</dbReference>
<comment type="subcellular location">
    <subcellularLocation>
        <location evidence="1">Membrane</location>
        <topology evidence="1">Multi-pass membrane protein</topology>
    </subcellularLocation>
</comment>
<gene>
    <name evidence="6" type="ORF">G3M56_000670</name>
</gene>
<evidence type="ECO:0000256" key="5">
    <source>
        <dbReference type="ARBA" id="ARBA00023136"/>
    </source>
</evidence>
<accession>A0A6B3L4M1</accession>
<dbReference type="PANTHER" id="PTHR30238:SF4">
    <property type="entry name" value="SLL1022 PROTEIN"/>
    <property type="match status" value="1"/>
</dbReference>
<evidence type="ECO:0000313" key="7">
    <source>
        <dbReference type="Proteomes" id="UP000475117"/>
    </source>
</evidence>
<dbReference type="PANTHER" id="PTHR30238">
    <property type="entry name" value="MEMBRANE BOUND PREDICTED REDOX MODULATOR"/>
    <property type="match status" value="1"/>
</dbReference>
<evidence type="ECO:0000313" key="6">
    <source>
        <dbReference type="EMBL" id="QQL45133.1"/>
    </source>
</evidence>
<sequence>MTSDLSFLLADAAAAAGPDSLGNLIGVLLLLLGLELVLGVDNILVISIMVARLPEAQQQRARIIGLALALVARIVLLFGVTWLLQLNTPLGEEYPALAGVPIIASLSVKNLILLAGGLFLLYKAVHEIHHVVELHEETAGPAKVYASFGAVITQIVMLDIVFSLDSVITAVGLTSHLMVIIVAVVAAFAVVLAFAKPIGDFILAHPALKILALSFLVTIGVTIIMEAFNQHVPKGYIYLPMGFALVVELLQMRYSSNRKSFDTRPPAES</sequence>
<dbReference type="GO" id="GO:0016020">
    <property type="term" value="C:membrane"/>
    <property type="evidence" value="ECO:0007669"/>
    <property type="project" value="UniProtKB-SubCell"/>
</dbReference>
<evidence type="ECO:0000256" key="1">
    <source>
        <dbReference type="ARBA" id="ARBA00004141"/>
    </source>
</evidence>
<dbReference type="AlphaFoldDB" id="A0A6B3L4M1"/>
<keyword evidence="4" id="KW-1133">Transmembrane helix</keyword>
<reference evidence="6 7" key="1">
    <citation type="submission" date="2020-12" db="EMBL/GenBank/DDBJ databases">
        <title>Sulforoseuscoccus oceanibium gen. nov., sp. nov., a representative of the phylum Verrucomicrobia with special cytoplasmic membrane, and proposal of Sulforoseuscoccusaceae fam. nov.</title>
        <authorList>
            <person name="Xi F."/>
        </authorList>
    </citation>
    <scope>NUCLEOTIDE SEQUENCE [LARGE SCALE GENOMIC DNA]</scope>
    <source>
        <strain evidence="6 7">T37</strain>
    </source>
</reference>
<evidence type="ECO:0000256" key="4">
    <source>
        <dbReference type="ARBA" id="ARBA00022989"/>
    </source>
</evidence>
<name>A0A6B3L4M1_9BACT</name>
<evidence type="ECO:0000256" key="2">
    <source>
        <dbReference type="ARBA" id="ARBA00007511"/>
    </source>
</evidence>
<keyword evidence="5" id="KW-0472">Membrane</keyword>